<dbReference type="KEGG" id="apac:S7S_13945"/>
<accession>A0A0B4XPS1</accession>
<gene>
    <name evidence="3" type="ORF">S7S_13945</name>
</gene>
<feature type="region of interest" description="Disordered" evidence="1">
    <location>
        <begin position="50"/>
        <end position="227"/>
    </location>
</feature>
<keyword evidence="4" id="KW-1185">Reference proteome</keyword>
<feature type="domain" description="Zinc finger/thioredoxin putative" evidence="2">
    <location>
        <begin position="6"/>
        <end position="39"/>
    </location>
</feature>
<dbReference type="STRING" id="391936.S7S_13945"/>
<sequence>MAVQYKTQCPHCGAQFKISEQHLRQARGAVRCGSCLQVFQATDHLLNDPAAKPAAAPAPKAAPARPAAAKPPRKAGDDESWAEALLDEDAPPPPPVAPPASTNKWTLDDTPAEDTPPAPEDPAQEQNDTRVSLGGGMELSDSFLSLDEDNDERLQNEDFSSMSGAGRATQSENADESWAEALLQELEEKEPPPPTKASSMRLQDDTPAAAPPPVKKKAAPRKKAAAPADDLFAEDFDLFAEDDQLGPADHDHYADNHYADSLDDDFDDDFAVLGAGTDTATRSKAANPFERSRANIGSLVKWGLLSLAALLVLTAQYLVFNFDHLARTPQWRPFYAGVCHLAGCALPNPSDISLLRGTNLIVRTHPQVAGALIVDAILFNQADYEQPFPVIELSFSSLRGQPVASRRFLPAEYLRGDLTGLQAMPRDVPIRVSFEILNPGPDAENYRLHLHPAPASAS</sequence>
<dbReference type="InterPro" id="IPR011723">
    <property type="entry name" value="Znf/thioredoxin_put"/>
</dbReference>
<feature type="compositionally biased region" description="Polar residues" evidence="1">
    <location>
        <begin position="157"/>
        <end position="172"/>
    </location>
</feature>
<evidence type="ECO:0000313" key="3">
    <source>
        <dbReference type="EMBL" id="AJD49201.1"/>
    </source>
</evidence>
<dbReference type="Pfam" id="PF13717">
    <property type="entry name" value="Zn_ribbon_4"/>
    <property type="match status" value="1"/>
</dbReference>
<dbReference type="HOGENOM" id="CLU_036053_2_0_6"/>
<protein>
    <recommendedName>
        <fullName evidence="2">Zinc finger/thioredoxin putative domain-containing protein</fullName>
    </recommendedName>
</protein>
<dbReference type="RefSeq" id="WP_008734036.1">
    <property type="nucleotide sequence ID" value="NZ_CP004387.1"/>
</dbReference>
<dbReference type="Proteomes" id="UP000006764">
    <property type="component" value="Chromosome"/>
</dbReference>
<evidence type="ECO:0000313" key="4">
    <source>
        <dbReference type="Proteomes" id="UP000006764"/>
    </source>
</evidence>
<feature type="compositionally biased region" description="Acidic residues" evidence="1">
    <location>
        <begin position="78"/>
        <end position="90"/>
    </location>
</feature>
<dbReference type="NCBIfam" id="TIGR02098">
    <property type="entry name" value="MJ0042_CXXC"/>
    <property type="match status" value="1"/>
</dbReference>
<name>A0A0B4XPS1_9GAMM</name>
<organism evidence="3 4">
    <name type="scientific">Isoalcanivorax pacificus W11-5</name>
    <dbReference type="NCBI Taxonomy" id="391936"/>
    <lineage>
        <taxon>Bacteria</taxon>
        <taxon>Pseudomonadati</taxon>
        <taxon>Pseudomonadota</taxon>
        <taxon>Gammaproteobacteria</taxon>
        <taxon>Oceanospirillales</taxon>
        <taxon>Alcanivoracaceae</taxon>
        <taxon>Isoalcanivorax</taxon>
    </lineage>
</organism>
<dbReference type="EMBL" id="CP004387">
    <property type="protein sequence ID" value="AJD49201.1"/>
    <property type="molecule type" value="Genomic_DNA"/>
</dbReference>
<dbReference type="AlphaFoldDB" id="A0A0B4XPS1"/>
<dbReference type="InterPro" id="IPR021834">
    <property type="entry name" value="DUF3426"/>
</dbReference>
<reference evidence="3 4" key="1">
    <citation type="journal article" date="2012" name="J. Bacteriol.">
        <title>Genome sequence of an alkane-degrading bacterium, Alcanivorax pacificus type strain W11-5, isolated from deep sea sediment.</title>
        <authorList>
            <person name="Lai Q."/>
            <person name="Shao Z."/>
        </authorList>
    </citation>
    <scope>NUCLEOTIDE SEQUENCE [LARGE SCALE GENOMIC DNA]</scope>
    <source>
        <strain evidence="3 4">W11-5</strain>
    </source>
</reference>
<proteinExistence type="predicted"/>
<evidence type="ECO:0000256" key="1">
    <source>
        <dbReference type="SAM" id="MobiDB-lite"/>
    </source>
</evidence>
<feature type="compositionally biased region" description="Low complexity" evidence="1">
    <location>
        <begin position="50"/>
        <end position="70"/>
    </location>
</feature>
<dbReference type="OrthoDB" id="5294582at2"/>
<dbReference type="Pfam" id="PF11906">
    <property type="entry name" value="DUF3426"/>
    <property type="match status" value="1"/>
</dbReference>
<feature type="compositionally biased region" description="Basic residues" evidence="1">
    <location>
        <begin position="214"/>
        <end position="224"/>
    </location>
</feature>
<evidence type="ECO:0000259" key="2">
    <source>
        <dbReference type="Pfam" id="PF13717"/>
    </source>
</evidence>